<dbReference type="SUPFAM" id="SSF50249">
    <property type="entry name" value="Nucleic acid-binding proteins"/>
    <property type="match status" value="1"/>
</dbReference>
<protein>
    <submittedName>
        <fullName evidence="4">Uncharacterized protein</fullName>
    </submittedName>
</protein>
<feature type="compositionally biased region" description="Gly residues" evidence="2">
    <location>
        <begin position="390"/>
        <end position="399"/>
    </location>
</feature>
<dbReference type="Proteomes" id="UP001370490">
    <property type="component" value="Unassembled WGS sequence"/>
</dbReference>
<dbReference type="InterPro" id="IPR012340">
    <property type="entry name" value="NA-bd_OB-fold"/>
</dbReference>
<dbReference type="PANTHER" id="PTHR13356">
    <property type="entry name" value="OB FOLD NUCLEIC ACID BINDING PROTEIN-RELATED"/>
    <property type="match status" value="1"/>
</dbReference>
<feature type="region of interest" description="Disordered" evidence="2">
    <location>
        <begin position="387"/>
        <end position="425"/>
    </location>
</feature>
<keyword evidence="3" id="KW-0732">Signal</keyword>
<feature type="signal peptide" evidence="3">
    <location>
        <begin position="1"/>
        <end position="21"/>
    </location>
</feature>
<reference evidence="4 5" key="1">
    <citation type="submission" date="2023-12" db="EMBL/GenBank/DDBJ databases">
        <title>A high-quality genome assembly for Dillenia turbinata (Dilleniales).</title>
        <authorList>
            <person name="Chanderbali A."/>
        </authorList>
    </citation>
    <scope>NUCLEOTIDE SEQUENCE [LARGE SCALE GENOMIC DNA]</scope>
    <source>
        <strain evidence="4">LSX21</strain>
        <tissue evidence="4">Leaf</tissue>
    </source>
</reference>
<sequence>MIPKTVITARTTISLLIEVWTECTVTGGGCCCGSIGEKTLGSSNLMQVRVSAARMMALKDLVPAAQNNINTQFILLDKSRPVMEGQQKTCLALVADETAAVHFLLWGDECDAFEPGDIVRLSKGIFSYNRNNLVLRAGKRGQTEKVGEFTMVFVETPNLSEIRWVPDASDPKKYVQESKSVTRSGYKNKVLPNVLTSTSLSLPSELVSGTCELSSDKDVSSAAAVVVDCTACQTAVAASASAAEASTSFSIEFLSRLSKVQVTLERCWEVNNRFNKNTRDQDHRAEPQATRGRGLRPPYTYIRRPTDAEAWRQRRMSSNEGSYSVCPLGLREEIQLTRLQRIKAHTVPEVSLPPQTKNMPSERELAVAYLPQECSERREREGREWVGITDAGGGGGGAAFNGSGTAEEDETRALSLSGSDGSESVTAARTGRVIVGIPKGV</sequence>
<dbReference type="Gene3D" id="2.40.50.140">
    <property type="entry name" value="Nucleic acid-binding proteins"/>
    <property type="match status" value="1"/>
</dbReference>
<evidence type="ECO:0000313" key="4">
    <source>
        <dbReference type="EMBL" id="KAK6940899.1"/>
    </source>
</evidence>
<dbReference type="PANTHER" id="PTHR13356:SF0">
    <property type="entry name" value="SOSS COMPLEX SUBUNIT B HOMOLOG"/>
    <property type="match status" value="1"/>
</dbReference>
<dbReference type="InterPro" id="IPR051231">
    <property type="entry name" value="SOSS-B"/>
</dbReference>
<dbReference type="GO" id="GO:0005694">
    <property type="term" value="C:chromosome"/>
    <property type="evidence" value="ECO:0007669"/>
    <property type="project" value="UniProtKB-ARBA"/>
</dbReference>
<feature type="compositionally biased region" description="Polar residues" evidence="2">
    <location>
        <begin position="414"/>
        <end position="425"/>
    </location>
</feature>
<comment type="caution">
    <text evidence="4">The sequence shown here is derived from an EMBL/GenBank/DDBJ whole genome shotgun (WGS) entry which is preliminary data.</text>
</comment>
<organism evidence="4 5">
    <name type="scientific">Dillenia turbinata</name>
    <dbReference type="NCBI Taxonomy" id="194707"/>
    <lineage>
        <taxon>Eukaryota</taxon>
        <taxon>Viridiplantae</taxon>
        <taxon>Streptophyta</taxon>
        <taxon>Embryophyta</taxon>
        <taxon>Tracheophyta</taxon>
        <taxon>Spermatophyta</taxon>
        <taxon>Magnoliopsida</taxon>
        <taxon>eudicotyledons</taxon>
        <taxon>Gunneridae</taxon>
        <taxon>Pentapetalae</taxon>
        <taxon>Dilleniales</taxon>
        <taxon>Dilleniaceae</taxon>
        <taxon>Dillenia</taxon>
    </lineage>
</organism>
<dbReference type="FunFam" id="2.40.50.140:FF:000072">
    <property type="entry name" value="SOSS complex subunit B2"/>
    <property type="match status" value="1"/>
</dbReference>
<dbReference type="GO" id="GO:0000724">
    <property type="term" value="P:double-strand break repair via homologous recombination"/>
    <property type="evidence" value="ECO:0007669"/>
    <property type="project" value="TreeGrafter"/>
</dbReference>
<dbReference type="GO" id="GO:0044818">
    <property type="term" value="P:mitotic G2/M transition checkpoint"/>
    <property type="evidence" value="ECO:0007669"/>
    <property type="project" value="TreeGrafter"/>
</dbReference>
<feature type="chain" id="PRO_5043052271" evidence="3">
    <location>
        <begin position="22"/>
        <end position="441"/>
    </location>
</feature>
<name>A0AAN8VVE1_9MAGN</name>
<gene>
    <name evidence="4" type="ORF">RJ641_030430</name>
</gene>
<keyword evidence="5" id="KW-1185">Reference proteome</keyword>
<accession>A0AAN8VVE1</accession>
<keyword evidence="1" id="KW-0238">DNA-binding</keyword>
<feature type="region of interest" description="Disordered" evidence="2">
    <location>
        <begin position="278"/>
        <end position="300"/>
    </location>
</feature>
<evidence type="ECO:0000313" key="5">
    <source>
        <dbReference type="Proteomes" id="UP001370490"/>
    </source>
</evidence>
<evidence type="ECO:0000256" key="1">
    <source>
        <dbReference type="ARBA" id="ARBA00023125"/>
    </source>
</evidence>
<evidence type="ECO:0000256" key="2">
    <source>
        <dbReference type="SAM" id="MobiDB-lite"/>
    </source>
</evidence>
<dbReference type="GO" id="GO:0003677">
    <property type="term" value="F:DNA binding"/>
    <property type="evidence" value="ECO:0007669"/>
    <property type="project" value="UniProtKB-KW"/>
</dbReference>
<dbReference type="EMBL" id="JBAMMX010000005">
    <property type="protein sequence ID" value="KAK6940899.1"/>
    <property type="molecule type" value="Genomic_DNA"/>
</dbReference>
<dbReference type="GO" id="GO:0070876">
    <property type="term" value="C:SOSS complex"/>
    <property type="evidence" value="ECO:0007669"/>
    <property type="project" value="TreeGrafter"/>
</dbReference>
<dbReference type="GO" id="GO:0010212">
    <property type="term" value="P:response to ionizing radiation"/>
    <property type="evidence" value="ECO:0007669"/>
    <property type="project" value="TreeGrafter"/>
</dbReference>
<proteinExistence type="predicted"/>
<evidence type="ECO:0000256" key="3">
    <source>
        <dbReference type="SAM" id="SignalP"/>
    </source>
</evidence>
<dbReference type="AlphaFoldDB" id="A0AAN8VVE1"/>